<sequence>MPASSRLNQEHDRCPDKADYAYPMHASLSDTASARAACVSLCNVLDCPYVSVSVFVARHNWPPPLMEMDRTPSGRLSSHFDAMRRPLSSSSPRQRSQQHATAPSSSSLSSPETAGFLRQANTSPNPCRYESLDETACAYRISALRHLHGNSAPKPLSWKTRQAAAYNPSSSKSSSLASQPVLVRSYSGDPNDNSDPSKMPARRSFLFSRAPNNQQRREPEPELPAGEEFSIDGILRAIEPNIRSTLDSIGEICGRSKLSLANEYGSHIAPLGEIRAPPGGLVTVEEASSVHEEHSGDNVVIYDDDNPVDGRDHTPFSNYTFFDALLPPITAPSQPVPTNDHLDHQSTGQLPTKREFASKPKAGGRALLGIAERDNDRVQNILTPALVSEILLDAQANGRLKSDHLPGQLSQADLSSQWTDCGKSSDVQSLFRWLKQAAWSDGCSIEQQSAESRLRATLERQSEPVSS</sequence>
<evidence type="ECO:0000313" key="3">
    <source>
        <dbReference type="Proteomes" id="UP000000560"/>
    </source>
</evidence>
<dbReference type="STRING" id="227321.Q5AU03"/>
<dbReference type="AlphaFoldDB" id="Q5AU03"/>
<reference evidence="3" key="2">
    <citation type="journal article" date="2009" name="Fungal Genet. Biol.">
        <title>The 2008 update of the Aspergillus nidulans genome annotation: a community effort.</title>
        <authorList>
            <person name="Wortman J.R."/>
            <person name="Gilsenan J.M."/>
            <person name="Joardar V."/>
            <person name="Deegan J."/>
            <person name="Clutterbuck J."/>
            <person name="Andersen M.R."/>
            <person name="Archer D."/>
            <person name="Bencina M."/>
            <person name="Braus G."/>
            <person name="Coutinho P."/>
            <person name="von Dohren H."/>
            <person name="Doonan J."/>
            <person name="Driessen A.J."/>
            <person name="Durek P."/>
            <person name="Espeso E."/>
            <person name="Fekete E."/>
            <person name="Flipphi M."/>
            <person name="Estrada C.G."/>
            <person name="Geysens S."/>
            <person name="Goldman G."/>
            <person name="de Groot P.W."/>
            <person name="Hansen K."/>
            <person name="Harris S.D."/>
            <person name="Heinekamp T."/>
            <person name="Helmstaedt K."/>
            <person name="Henrissat B."/>
            <person name="Hofmann G."/>
            <person name="Homan T."/>
            <person name="Horio T."/>
            <person name="Horiuchi H."/>
            <person name="James S."/>
            <person name="Jones M."/>
            <person name="Karaffa L."/>
            <person name="Karanyi Z."/>
            <person name="Kato M."/>
            <person name="Keller N."/>
            <person name="Kelly D.E."/>
            <person name="Kiel J.A."/>
            <person name="Kim J.M."/>
            <person name="van der Klei I.J."/>
            <person name="Klis F.M."/>
            <person name="Kovalchuk A."/>
            <person name="Krasevec N."/>
            <person name="Kubicek C.P."/>
            <person name="Liu B."/>
            <person name="Maccabe A."/>
            <person name="Meyer V."/>
            <person name="Mirabito P."/>
            <person name="Miskei M."/>
            <person name="Mos M."/>
            <person name="Mullins J."/>
            <person name="Nelson D.R."/>
            <person name="Nielsen J."/>
            <person name="Oakley B.R."/>
            <person name="Osmani S.A."/>
            <person name="Pakula T."/>
            <person name="Paszewski A."/>
            <person name="Paulsen I."/>
            <person name="Pilsyk S."/>
            <person name="Pocsi I."/>
            <person name="Punt P.J."/>
            <person name="Ram A.F."/>
            <person name="Ren Q."/>
            <person name="Robellet X."/>
            <person name="Robson G."/>
            <person name="Seiboth B."/>
            <person name="van Solingen P."/>
            <person name="Specht T."/>
            <person name="Sun J."/>
            <person name="Taheri-Talesh N."/>
            <person name="Takeshita N."/>
            <person name="Ussery D."/>
            <person name="vanKuyk P.A."/>
            <person name="Visser H."/>
            <person name="van de Vondervoort P.J."/>
            <person name="de Vries R.P."/>
            <person name="Walton J."/>
            <person name="Xiang X."/>
            <person name="Xiong Y."/>
            <person name="Zeng A.P."/>
            <person name="Brandt B.W."/>
            <person name="Cornell M.J."/>
            <person name="van den Hondel C.A."/>
            <person name="Visser J."/>
            <person name="Oliver S.G."/>
            <person name="Turner G."/>
        </authorList>
    </citation>
    <scope>GENOME REANNOTATION</scope>
    <source>
        <strain evidence="3">FGSC A4 / ATCC 38163 / CBS 112.46 / NRRL 194 / M139</strain>
    </source>
</reference>
<gene>
    <name evidence="2" type="ORF">ANIA_08227</name>
</gene>
<feature type="compositionally biased region" description="Low complexity" evidence="1">
    <location>
        <begin position="163"/>
        <end position="178"/>
    </location>
</feature>
<dbReference type="OMA" id="GEICAPS"/>
<dbReference type="HOGENOM" id="CLU_052850_0_0_1"/>
<feature type="compositionally biased region" description="Low complexity" evidence="1">
    <location>
        <begin position="85"/>
        <end position="110"/>
    </location>
</feature>
<accession>Q5AU03</accession>
<evidence type="ECO:0000256" key="1">
    <source>
        <dbReference type="SAM" id="MobiDB-lite"/>
    </source>
</evidence>
<dbReference type="GeneID" id="2869096"/>
<proteinExistence type="predicted"/>
<reference evidence="3" key="1">
    <citation type="journal article" date="2005" name="Nature">
        <title>Sequencing of Aspergillus nidulans and comparative analysis with A. fumigatus and A. oryzae.</title>
        <authorList>
            <person name="Galagan J.E."/>
            <person name="Calvo S.E."/>
            <person name="Cuomo C."/>
            <person name="Ma L.J."/>
            <person name="Wortman J.R."/>
            <person name="Batzoglou S."/>
            <person name="Lee S.I."/>
            <person name="Basturkmen M."/>
            <person name="Spevak C.C."/>
            <person name="Clutterbuck J."/>
            <person name="Kapitonov V."/>
            <person name="Jurka J."/>
            <person name="Scazzocchio C."/>
            <person name="Farman M."/>
            <person name="Butler J."/>
            <person name="Purcell S."/>
            <person name="Harris S."/>
            <person name="Braus G.H."/>
            <person name="Draht O."/>
            <person name="Busch S."/>
            <person name="D'Enfert C."/>
            <person name="Bouchier C."/>
            <person name="Goldman G.H."/>
            <person name="Bell-Pedersen D."/>
            <person name="Griffiths-Jones S."/>
            <person name="Doonan J.H."/>
            <person name="Yu J."/>
            <person name="Vienken K."/>
            <person name="Pain A."/>
            <person name="Freitag M."/>
            <person name="Selker E.U."/>
            <person name="Archer D.B."/>
            <person name="Penalva M.A."/>
            <person name="Oakley B.R."/>
            <person name="Momany M."/>
            <person name="Tanaka T."/>
            <person name="Kumagai T."/>
            <person name="Asai K."/>
            <person name="Machida M."/>
            <person name="Nierman W.C."/>
            <person name="Denning D.W."/>
            <person name="Caddick M."/>
            <person name="Hynes M."/>
            <person name="Paoletti M."/>
            <person name="Fischer R."/>
            <person name="Miller B."/>
            <person name="Dyer P."/>
            <person name="Sachs M.S."/>
            <person name="Osmani S.A."/>
            <person name="Birren B.W."/>
        </authorList>
    </citation>
    <scope>NUCLEOTIDE SEQUENCE [LARGE SCALE GENOMIC DNA]</scope>
    <source>
        <strain evidence="3">FGSC A4 / ATCC 38163 / CBS 112.46 / NRRL 194 / M139</strain>
    </source>
</reference>
<dbReference type="OrthoDB" id="5339332at2759"/>
<name>Q5AU03_EMENI</name>
<dbReference type="KEGG" id="ani:ANIA_08227"/>
<dbReference type="EMBL" id="BN001302">
    <property type="protein sequence ID" value="CBF74153.1"/>
    <property type="molecule type" value="Genomic_DNA"/>
</dbReference>
<dbReference type="Proteomes" id="UP000000560">
    <property type="component" value="Chromosome II"/>
</dbReference>
<dbReference type="InParanoid" id="Q5AU03"/>
<feature type="region of interest" description="Disordered" evidence="1">
    <location>
        <begin position="84"/>
        <end position="127"/>
    </location>
</feature>
<feature type="region of interest" description="Disordered" evidence="1">
    <location>
        <begin position="163"/>
        <end position="227"/>
    </location>
</feature>
<evidence type="ECO:0000313" key="2">
    <source>
        <dbReference type="EMBL" id="CBF74153.1"/>
    </source>
</evidence>
<accession>C8V7E7</accession>
<organism evidence="2 3">
    <name type="scientific">Emericella nidulans (strain FGSC A4 / ATCC 38163 / CBS 112.46 / NRRL 194 / M139)</name>
    <name type="common">Aspergillus nidulans</name>
    <dbReference type="NCBI Taxonomy" id="227321"/>
    <lineage>
        <taxon>Eukaryota</taxon>
        <taxon>Fungi</taxon>
        <taxon>Dikarya</taxon>
        <taxon>Ascomycota</taxon>
        <taxon>Pezizomycotina</taxon>
        <taxon>Eurotiomycetes</taxon>
        <taxon>Eurotiomycetidae</taxon>
        <taxon>Eurotiales</taxon>
        <taxon>Aspergillaceae</taxon>
        <taxon>Aspergillus</taxon>
        <taxon>Aspergillus subgen. Nidulantes</taxon>
    </lineage>
</organism>
<protein>
    <submittedName>
        <fullName evidence="2">Uncharacterized protein</fullName>
    </submittedName>
</protein>
<dbReference type="eggNOG" id="ENOG502SSMU">
    <property type="taxonomic scope" value="Eukaryota"/>
</dbReference>
<dbReference type="RefSeq" id="XP_681496.1">
    <property type="nucleotide sequence ID" value="XM_676404.1"/>
</dbReference>
<keyword evidence="3" id="KW-1185">Reference proteome</keyword>